<dbReference type="InterPro" id="IPR025161">
    <property type="entry name" value="IS402-like_dom"/>
</dbReference>
<dbReference type="GO" id="GO:0006313">
    <property type="term" value="P:DNA transposition"/>
    <property type="evidence" value="ECO:0007669"/>
    <property type="project" value="InterPro"/>
</dbReference>
<dbReference type="EMBL" id="KP345882">
    <property type="protein sequence ID" value="AKA87245.1"/>
    <property type="molecule type" value="Genomic_DNA"/>
</dbReference>
<feature type="domain" description="Insertion element IS402-like" evidence="3">
    <location>
        <begin position="21"/>
        <end position="93"/>
    </location>
</feature>
<geneLocation type="plasmid" evidence="5">
    <name>pECO-c85f</name>
</geneLocation>
<dbReference type="RefSeq" id="WP_019706040.1">
    <property type="nucleotide sequence ID" value="NZ_CP026207.1"/>
</dbReference>
<geneLocation type="plasmid" evidence="7">
    <name>peco-c85f</name>
</geneLocation>
<dbReference type="EMBL" id="CP026405">
    <property type="protein sequence ID" value="AUY05995.1"/>
    <property type="molecule type" value="Genomic_DNA"/>
</dbReference>
<dbReference type="InterPro" id="IPR002559">
    <property type="entry name" value="Transposase_11"/>
</dbReference>
<organism evidence="4">
    <name type="scientific">Escherichia coli</name>
    <dbReference type="NCBI Taxonomy" id="562"/>
    <lineage>
        <taxon>Bacteria</taxon>
        <taxon>Pseudomonadati</taxon>
        <taxon>Pseudomonadota</taxon>
        <taxon>Gammaproteobacteria</taxon>
        <taxon>Enterobacterales</taxon>
        <taxon>Enterobacteriaceae</taxon>
        <taxon>Escherichia</taxon>
    </lineage>
</organism>
<feature type="domain" description="Transposase IS4-like" evidence="2">
    <location>
        <begin position="110"/>
        <end position="262"/>
    </location>
</feature>
<dbReference type="NCBIfam" id="NF033580">
    <property type="entry name" value="transpos_IS5_3"/>
    <property type="match status" value="1"/>
</dbReference>
<gene>
    <name evidence="5" type="ORF">C3F40_31000</name>
    <name evidence="6" type="ORF">C3F40_31040</name>
</gene>
<proteinExistence type="predicted"/>
<sequence length="278" mass="31642">MWTDTTRAHHARAGLALPSDLTDAEWAVLEPFFPPPSRVGRPRKWPIRRIVEAILYLLRGGLPWRMLPPCFPPVSTVRRWFYLWRDNGLWRGLNHDLLMTAREAHGREASPSAGVIDSQSVKTTESGGPRGYDAGKKIKGRKRHILTDTEGNLVHAVVHTADIQDRDGAPLVLAGIVNRFPWLRHLFADGGYAGDKLRDALRKIGTWTLDIVKRSNKTKGFQVLPRRWVVERTLAWLSRNRRLAKDFEQTIASATAWLFIASIQLFTRRIARLSNYTG</sequence>
<geneLocation type="plasmid" evidence="4">
    <name>pBK32533</name>
</geneLocation>
<accession>A0A0E3MUD4</accession>
<dbReference type="PANTHER" id="PTHR30007">
    <property type="entry name" value="PHP DOMAIN PROTEIN"/>
    <property type="match status" value="1"/>
</dbReference>
<dbReference type="PANTHER" id="PTHR30007:SF0">
    <property type="entry name" value="TRANSPOSASE"/>
    <property type="match status" value="1"/>
</dbReference>
<evidence type="ECO:0000313" key="7">
    <source>
        <dbReference type="Proteomes" id="UP000239554"/>
    </source>
</evidence>
<dbReference type="Proteomes" id="UP000239554">
    <property type="component" value="Plasmid pECO-c85f"/>
</dbReference>
<reference evidence="5 7" key="2">
    <citation type="journal article" date="2018" name="MBio">
        <title>Genomic Analysis of Hospital Plumbing Reveals Diverse Reservoir of Bacterial Plasmids Conferring Carbapenem Resistance.</title>
        <authorList>
            <consortium name="NISC Comparative Sequencing Program"/>
            <person name="Weingarten R.A."/>
            <person name="Johnson R.C."/>
            <person name="Conlan S."/>
            <person name="Ramsburg A.M."/>
            <person name="Dekker J.P."/>
            <person name="Lau A.F."/>
            <person name="Khil P."/>
            <person name="Odom R.T."/>
            <person name="Deming C."/>
            <person name="Park M."/>
            <person name="Thomas P.J."/>
            <person name="Henderson D.K."/>
            <person name="Palmore T.N."/>
            <person name="Segre J.A."/>
            <person name="Frank K.M."/>
        </authorList>
    </citation>
    <scope>NUCLEOTIDE SEQUENCE [LARGE SCALE GENOMIC DNA]</scope>
    <source>
        <strain evidence="5 7">ECONIH4</strain>
        <plasmid evidence="7">peco-c85f</plasmid>
        <plasmid evidence="5">pECO-c85f</plasmid>
    </source>
</reference>
<evidence type="ECO:0000259" key="3">
    <source>
        <dbReference type="Pfam" id="PF13340"/>
    </source>
</evidence>
<dbReference type="Pfam" id="PF01609">
    <property type="entry name" value="DDE_Tnp_1"/>
    <property type="match status" value="1"/>
</dbReference>
<evidence type="ECO:0000256" key="1">
    <source>
        <dbReference type="SAM" id="MobiDB-lite"/>
    </source>
</evidence>
<dbReference type="EMBL" id="CP026405">
    <property type="protein sequence ID" value="AUY06002.1"/>
    <property type="molecule type" value="Genomic_DNA"/>
</dbReference>
<feature type="compositionally biased region" description="Polar residues" evidence="1">
    <location>
        <begin position="117"/>
        <end position="126"/>
    </location>
</feature>
<dbReference type="GO" id="GO:0004803">
    <property type="term" value="F:transposase activity"/>
    <property type="evidence" value="ECO:0007669"/>
    <property type="project" value="InterPro"/>
</dbReference>
<evidence type="ECO:0000259" key="2">
    <source>
        <dbReference type="Pfam" id="PF01609"/>
    </source>
</evidence>
<protein>
    <submittedName>
        <fullName evidence="4 5">Transposase</fullName>
    </submittedName>
</protein>
<keyword evidence="4" id="KW-0614">Plasmid</keyword>
<dbReference type="Pfam" id="PF13340">
    <property type="entry name" value="DUF4096"/>
    <property type="match status" value="1"/>
</dbReference>
<name>A0A0E3MUD4_ECOLX</name>
<reference evidence="4" key="1">
    <citation type="journal article" date="2015" name="Antimicrob. Agents Chemother.">
        <title>Complete Sequence of a blaKPC-Harboring Cointegrate Plasmid Isolated from Escherichia coli.</title>
        <authorList>
            <person name="Chavda K.D."/>
            <person name="Chen L."/>
            <person name="Jacobs M.R."/>
            <person name="Rojtman A.D."/>
            <person name="Bonomo R.A."/>
            <person name="Kreiswirth B.N."/>
        </authorList>
    </citation>
    <scope>NUCLEOTIDE SEQUENCE</scope>
    <source>
        <strain evidence="4">BK32533</strain>
        <plasmid evidence="4">pBK32533</plasmid>
    </source>
</reference>
<evidence type="ECO:0000313" key="6">
    <source>
        <dbReference type="EMBL" id="AUY06002.1"/>
    </source>
</evidence>
<dbReference type="EMBL" id="KP345882">
    <property type="protein sequence ID" value="AKA87052.1"/>
    <property type="molecule type" value="Genomic_DNA"/>
</dbReference>
<dbReference type="GO" id="GO:0003677">
    <property type="term" value="F:DNA binding"/>
    <property type="evidence" value="ECO:0007669"/>
    <property type="project" value="InterPro"/>
</dbReference>
<feature type="region of interest" description="Disordered" evidence="1">
    <location>
        <begin position="109"/>
        <end position="136"/>
    </location>
</feature>
<evidence type="ECO:0000313" key="5">
    <source>
        <dbReference type="EMBL" id="AUY05995.1"/>
    </source>
</evidence>
<dbReference type="AlphaFoldDB" id="A0A0E3MUD4"/>
<evidence type="ECO:0000313" key="4">
    <source>
        <dbReference type="EMBL" id="AKA87245.1"/>
    </source>
</evidence>